<dbReference type="EMBL" id="MGAL01000011">
    <property type="protein sequence ID" value="OGK48757.1"/>
    <property type="molecule type" value="Genomic_DNA"/>
</dbReference>
<organism evidence="2 3">
    <name type="scientific">Candidatus Roizmanbacteria bacterium RIFCSPLOWO2_01_FULL_38_12</name>
    <dbReference type="NCBI Taxonomy" id="1802061"/>
    <lineage>
        <taxon>Bacteria</taxon>
        <taxon>Candidatus Roizmaniibacteriota</taxon>
    </lineage>
</organism>
<name>A0A1F7IZH4_9BACT</name>
<proteinExistence type="predicted"/>
<protein>
    <recommendedName>
        <fullName evidence="4">Peptidase G2 IMC autoproteolytic cleavage domain-containing protein</fullName>
    </recommendedName>
</protein>
<dbReference type="Proteomes" id="UP000177141">
    <property type="component" value="Unassembled WGS sequence"/>
</dbReference>
<feature type="transmembrane region" description="Helical" evidence="1">
    <location>
        <begin position="92"/>
        <end position="112"/>
    </location>
</feature>
<evidence type="ECO:0000256" key="1">
    <source>
        <dbReference type="SAM" id="Phobius"/>
    </source>
</evidence>
<evidence type="ECO:0008006" key="4">
    <source>
        <dbReference type="Google" id="ProtNLM"/>
    </source>
</evidence>
<evidence type="ECO:0000313" key="2">
    <source>
        <dbReference type="EMBL" id="OGK48757.1"/>
    </source>
</evidence>
<keyword evidence="1" id="KW-0472">Membrane</keyword>
<dbReference type="Gene3D" id="2.40.300.10">
    <property type="entry name" value="Head decoration protein D"/>
    <property type="match status" value="1"/>
</dbReference>
<gene>
    <name evidence="2" type="ORF">A3A93_02910</name>
</gene>
<sequence>MKNQSKYTETLEKYLGEVDKEISFSKKYERLFMLKNWIEWLNDNNQISNTFYKNFTKKIEDSLDLSLNIKANIKTVEKTSYFNSLSNKFVKFFTFSFLIILFVLLFINFNLYRKLYSLSNLSIDTKSRILPFKGTISEPDGKPLQSKRDIIFRLYDAAVAGKILYTGSCIGAKGIIPDYNGVFNVRIGADCQMKPLAESIFDSNQSVYLGVTIGSGKELAPRYQIFTANYARDAAKLEGMSVGTDKSSLPYINDKGQIKLDVENPSLFSTDGTFNIEGQRILLKANNPIGGDIMLQPATGANVLINSGRLGIGTLKPTNLLSVSANNPNSSVASIRNITNIDSFDTGVLGLYLGSSSETESSSFIDFFAGATEQSSGDKVGSIRLNKNGVIYETSGADFAEYVALFDKSDVQSGSIISLSTKGAHASLPNEKIIGAVTNNAGFIGNKLTSKQSAVLIGFVGQIEILFSTISGEIVTGDRVGASKVPGYGAKVESDDFSVGYALTSSSSIGLSSGLCPQKYRSFTDPDGKVIECGRLLIFIDQD</sequence>
<reference evidence="2 3" key="1">
    <citation type="journal article" date="2016" name="Nat. Commun.">
        <title>Thousands of microbial genomes shed light on interconnected biogeochemical processes in an aquifer system.</title>
        <authorList>
            <person name="Anantharaman K."/>
            <person name="Brown C.T."/>
            <person name="Hug L.A."/>
            <person name="Sharon I."/>
            <person name="Castelle C.J."/>
            <person name="Probst A.J."/>
            <person name="Thomas B.C."/>
            <person name="Singh A."/>
            <person name="Wilkins M.J."/>
            <person name="Karaoz U."/>
            <person name="Brodie E.L."/>
            <person name="Williams K.H."/>
            <person name="Hubbard S.S."/>
            <person name="Banfield J.F."/>
        </authorList>
    </citation>
    <scope>NUCLEOTIDE SEQUENCE [LARGE SCALE GENOMIC DNA]</scope>
</reference>
<keyword evidence="1" id="KW-0812">Transmembrane</keyword>
<evidence type="ECO:0000313" key="3">
    <source>
        <dbReference type="Proteomes" id="UP000177141"/>
    </source>
</evidence>
<comment type="caution">
    <text evidence="2">The sequence shown here is derived from an EMBL/GenBank/DDBJ whole genome shotgun (WGS) entry which is preliminary data.</text>
</comment>
<keyword evidence="1" id="KW-1133">Transmembrane helix</keyword>
<accession>A0A1F7IZH4</accession>
<dbReference type="AlphaFoldDB" id="A0A1F7IZH4"/>